<dbReference type="Pfam" id="PF00563">
    <property type="entry name" value="EAL"/>
    <property type="match status" value="1"/>
</dbReference>
<dbReference type="SMART" id="SM00267">
    <property type="entry name" value="GGDEF"/>
    <property type="match status" value="1"/>
</dbReference>
<dbReference type="PANTHER" id="PTHR33121">
    <property type="entry name" value="CYCLIC DI-GMP PHOSPHODIESTERASE PDEF"/>
    <property type="match status" value="1"/>
</dbReference>
<evidence type="ECO:0000313" key="3">
    <source>
        <dbReference type="Proteomes" id="UP000802098"/>
    </source>
</evidence>
<dbReference type="InterPro" id="IPR043128">
    <property type="entry name" value="Rev_trsase/Diguanyl_cyclase"/>
</dbReference>
<protein>
    <submittedName>
        <fullName evidence="2">GGDEF domain-containing protein</fullName>
    </submittedName>
</protein>
<evidence type="ECO:0000313" key="2">
    <source>
        <dbReference type="EMBL" id="NHK98512.1"/>
    </source>
</evidence>
<dbReference type="InterPro" id="IPR035919">
    <property type="entry name" value="EAL_sf"/>
</dbReference>
<accession>A0ABX0HU14</accession>
<sequence length="467" mass="49003">MSGAEAECPIVSQLPDSMTDLLRRRLASWYAARRDAVADLPKPPAHADPRPAAAQVEALRLRAHTDPVTGLPNRRHFLGRLAGVLGQGAAPECSLLLLRALNLGPLGLRLGDDPLERRLALVAEALDAYPRRVHGAFAGRLNETDFALCLPAAGVADETARTLLQALRATPAAGPGGIEIVIGAADGLRSGESGDAMAAAGLALAQAEAAGPFSIEIHAAGDGVQGEQVWRDRIAEALHDGRARLAEFPVCDRHGQVLHLECPLRLQLEAGGPFREAQRWLAMASRSRLLPRVDLSAIELALLACSRDGRARCVHVGAASLGTPGFIAEVEQRLLAEPEAARRLLIDVGDGVWLERALSRLGEAARAWRAAGVRVGVEHAGASTQAFVRWADLGLDHVRIEACFVRGSAADAAVREFAAGLAALAHAMGLSLVAEGVDDAADLRTLFDLGFDAATGPAVRTAGRAAG</sequence>
<dbReference type="InterPro" id="IPR050706">
    <property type="entry name" value="Cyclic-di-GMP_PDE-like"/>
</dbReference>
<dbReference type="EMBL" id="JAAOCD010000003">
    <property type="protein sequence ID" value="NHK98512.1"/>
    <property type="molecule type" value="Genomic_DNA"/>
</dbReference>
<dbReference type="PROSITE" id="PS50883">
    <property type="entry name" value="EAL"/>
    <property type="match status" value="1"/>
</dbReference>
<comment type="caution">
    <text evidence="2">The sequence shown here is derived from an EMBL/GenBank/DDBJ whole genome shotgun (WGS) entry which is preliminary data.</text>
</comment>
<feature type="domain" description="EAL" evidence="1">
    <location>
        <begin position="227"/>
        <end position="467"/>
    </location>
</feature>
<dbReference type="SUPFAM" id="SSF141868">
    <property type="entry name" value="EAL domain-like"/>
    <property type="match status" value="1"/>
</dbReference>
<dbReference type="Pfam" id="PF00990">
    <property type="entry name" value="GGDEF"/>
    <property type="match status" value="1"/>
</dbReference>
<dbReference type="InterPro" id="IPR029787">
    <property type="entry name" value="Nucleotide_cyclase"/>
</dbReference>
<reference evidence="2 3" key="1">
    <citation type="submission" date="2020-03" db="EMBL/GenBank/DDBJ databases">
        <title>Rubrivivax benzoatilyticus JA2 (sequenced after 10 years sub-culturing).</title>
        <authorList>
            <person name="Gupta D."/>
            <person name="Chintalapati S."/>
            <person name="Chintalapati V.R."/>
        </authorList>
    </citation>
    <scope>NUCLEOTIDE SEQUENCE [LARGE SCALE GENOMIC DNA]</scope>
    <source>
        <strain evidence="2 3">JA2-Mal</strain>
    </source>
</reference>
<organism evidence="2 3">
    <name type="scientific">Rubrivivax benzoatilyticus</name>
    <dbReference type="NCBI Taxonomy" id="316997"/>
    <lineage>
        <taxon>Bacteria</taxon>
        <taxon>Pseudomonadati</taxon>
        <taxon>Pseudomonadota</taxon>
        <taxon>Betaproteobacteria</taxon>
        <taxon>Burkholderiales</taxon>
        <taxon>Sphaerotilaceae</taxon>
        <taxon>Rubrivivax</taxon>
    </lineage>
</organism>
<dbReference type="PANTHER" id="PTHR33121:SF23">
    <property type="entry name" value="CYCLIC DI-GMP PHOSPHODIESTERASE PDEB"/>
    <property type="match status" value="1"/>
</dbReference>
<evidence type="ECO:0000259" key="1">
    <source>
        <dbReference type="PROSITE" id="PS50883"/>
    </source>
</evidence>
<gene>
    <name evidence="2" type="ORF">G7087_09015</name>
</gene>
<dbReference type="SUPFAM" id="SSF55073">
    <property type="entry name" value="Nucleotide cyclase"/>
    <property type="match status" value="1"/>
</dbReference>
<dbReference type="Gene3D" id="3.20.20.450">
    <property type="entry name" value="EAL domain"/>
    <property type="match status" value="1"/>
</dbReference>
<dbReference type="SMART" id="SM00052">
    <property type="entry name" value="EAL"/>
    <property type="match status" value="1"/>
</dbReference>
<proteinExistence type="predicted"/>
<dbReference type="Proteomes" id="UP000802098">
    <property type="component" value="Unassembled WGS sequence"/>
</dbReference>
<dbReference type="InterPro" id="IPR001633">
    <property type="entry name" value="EAL_dom"/>
</dbReference>
<dbReference type="InterPro" id="IPR000160">
    <property type="entry name" value="GGDEF_dom"/>
</dbReference>
<keyword evidence="3" id="KW-1185">Reference proteome</keyword>
<name>A0ABX0HU14_9BURK</name>
<dbReference type="Gene3D" id="3.30.70.270">
    <property type="match status" value="1"/>
</dbReference>